<dbReference type="Gene3D" id="3.40.50.300">
    <property type="entry name" value="P-loop containing nucleotide triphosphate hydrolases"/>
    <property type="match status" value="1"/>
</dbReference>
<dbReference type="OrthoDB" id="5978325at2759"/>
<evidence type="ECO:0000313" key="6">
    <source>
        <dbReference type="EnsemblMetazoa" id="CLYHEMP009087.1"/>
    </source>
</evidence>
<dbReference type="PANTHER" id="PTHR45690">
    <property type="entry name" value="NACHT, LRR AND PYD DOMAINS-CONTAINING PROTEIN 12"/>
    <property type="match status" value="1"/>
</dbReference>
<accession>A0A7M5V7X4</accession>
<reference evidence="6" key="1">
    <citation type="submission" date="2021-01" db="UniProtKB">
        <authorList>
            <consortium name="EnsemblMetazoa"/>
        </authorList>
    </citation>
    <scope>IDENTIFICATION</scope>
</reference>
<comment type="subcellular location">
    <subcellularLocation>
        <location evidence="1">Cytoplasm</location>
    </subcellularLocation>
</comment>
<evidence type="ECO:0000256" key="4">
    <source>
        <dbReference type="SAM" id="Coils"/>
    </source>
</evidence>
<feature type="coiled-coil region" evidence="4">
    <location>
        <begin position="234"/>
        <end position="264"/>
    </location>
</feature>
<keyword evidence="3" id="KW-0677">Repeat</keyword>
<dbReference type="AlphaFoldDB" id="A0A7M5V7X4"/>
<evidence type="ECO:0000259" key="5">
    <source>
        <dbReference type="PROSITE" id="PS50837"/>
    </source>
</evidence>
<protein>
    <recommendedName>
        <fullName evidence="5">NACHT domain-containing protein</fullName>
    </recommendedName>
</protein>
<sequence length="1189" mass="137475">MSTYKSINQVIQEVQHWLRLAVFEHEPLKESVLYVLHNKGKDSSYIGLPSNPTDLYNELSTKHRRKIADLVKKGVLNKDQHELLLPTDGSNKTFSDKFDITLIVLAIRSFTTLPSPKGGWSMTPTPTDITPTANTIRARDWRNFLNHTNPEKVDLALFNQKWNEGVQIVQQIGYAPPDLNTLRTISLDPKHDLVLKSLHSLINNVVLSQQKNQSDITALQKEVSDHAAANNLMKSEINKNVADVEMLNKRFEDQKEDIAKCLEEQSTKRLEDQVKITKRLELESTKRLEDQKEITKRLEEESTKRLEDQKEITKRLEEESTKRLEDQKEITKRLEDQAELATSDNQKLQLLDDRTELLVDQIQTITRKVDLLNDLKNEEQKIQSNDLSDFKRNCCKEVLTYVTENIGENWFQLLTLLPKRHGLPFVTPQDTNDNSPSQQLMDYFKSLAFQIKWQDLKNALEALDLGKMVDYIEQNTLITQGLQLASNKLRQRYVDDLIHWFLDQPLSTTNVGNKSLSREEAYIDLAVISSASVDREWSNSDRQTLMEQRYLEFESIEMQDIVKDTDQLVVVRGVAGVGKSSYIQMLALKWAKREIMNTLSNKIDFLFTFTCREINTLPDLSGIEDLLQKTYPKIFKYVTLSDLQMLTNRILIVVDGLDELSGMYQENPTNQMSNNAQVTMQIIDTKNIDLKGHKTIACGRPNACEKVQKAFSKTQHTKRVEVCGFRNAMIKTYVQSFFKNDTERLEKVLEVIKRSGNLQAMASVPIFLWVICSIYAEDCDIEIHSVTELYVYGLLVFLKNHLKGCMDIKNKTLQDIANSPTIGEIVYSLAKLSTKTYMKHQVIFTQDDMESLNCTIQMQQTGFITKLSTGNIYKEWYQFKHLSFQEFLSALYLCLSKGNTVFNQKRELSSCKQSIIGIHYLSTDGQNTVFNDLYKNLQEIHKRNSSFIDTLKAPLISLSYKSYLKDTLKWSKNLSQLIEDNYFYIGLTNRDFLNGFRESGFSLSKNQIKKFRYVSSAMIMMSHNLRHHQETILQLLDLLNITKIDSYIVDYNATEEMFTTTFYKFVNMIMKDIPDAELQLDSTGPTLSHIYLKRTHGYTIRLSSHGRISLPVQFLDYFKIFVFCESFGDEECIISIAKYVLKNKHRGKSISFDNDEVASSFIPILKNNLTGDWTECLRDDLIEKYQRFL</sequence>
<keyword evidence="4" id="KW-0175">Coiled coil</keyword>
<dbReference type="InterPro" id="IPR007111">
    <property type="entry name" value="NACHT_NTPase"/>
</dbReference>
<dbReference type="Proteomes" id="UP000594262">
    <property type="component" value="Unplaced"/>
</dbReference>
<evidence type="ECO:0000313" key="7">
    <source>
        <dbReference type="Proteomes" id="UP000594262"/>
    </source>
</evidence>
<evidence type="ECO:0000256" key="2">
    <source>
        <dbReference type="ARBA" id="ARBA00022490"/>
    </source>
</evidence>
<dbReference type="InterPro" id="IPR027417">
    <property type="entry name" value="P-loop_NTPase"/>
</dbReference>
<dbReference type="RefSeq" id="XP_066924510.1">
    <property type="nucleotide sequence ID" value="XM_067068409.1"/>
</dbReference>
<name>A0A7M5V7X4_9CNID</name>
<dbReference type="GO" id="GO:0005737">
    <property type="term" value="C:cytoplasm"/>
    <property type="evidence" value="ECO:0007669"/>
    <property type="project" value="UniProtKB-SubCell"/>
</dbReference>
<dbReference type="PROSITE" id="PS50837">
    <property type="entry name" value="NACHT"/>
    <property type="match status" value="1"/>
</dbReference>
<organism evidence="6 7">
    <name type="scientific">Clytia hemisphaerica</name>
    <dbReference type="NCBI Taxonomy" id="252671"/>
    <lineage>
        <taxon>Eukaryota</taxon>
        <taxon>Metazoa</taxon>
        <taxon>Cnidaria</taxon>
        <taxon>Hydrozoa</taxon>
        <taxon>Hydroidolina</taxon>
        <taxon>Leptothecata</taxon>
        <taxon>Obeliida</taxon>
        <taxon>Clytiidae</taxon>
        <taxon>Clytia</taxon>
    </lineage>
</organism>
<evidence type="ECO:0000256" key="1">
    <source>
        <dbReference type="ARBA" id="ARBA00004496"/>
    </source>
</evidence>
<dbReference type="GeneID" id="136811777"/>
<feature type="domain" description="NACHT" evidence="5">
    <location>
        <begin position="567"/>
        <end position="661"/>
    </location>
</feature>
<dbReference type="InterPro" id="IPR041249">
    <property type="entry name" value="HEPN_DZIP3"/>
</dbReference>
<dbReference type="InterPro" id="IPR050637">
    <property type="entry name" value="NLRP_innate_immun_reg"/>
</dbReference>
<keyword evidence="7" id="KW-1185">Reference proteome</keyword>
<feature type="coiled-coil region" evidence="4">
    <location>
        <begin position="299"/>
        <end position="351"/>
    </location>
</feature>
<dbReference type="Pfam" id="PF05729">
    <property type="entry name" value="NACHT"/>
    <property type="match status" value="1"/>
</dbReference>
<dbReference type="PANTHER" id="PTHR45690:SF19">
    <property type="entry name" value="NACHT, LRR AND PYD DOMAINS-CONTAINING PROTEIN 3"/>
    <property type="match status" value="1"/>
</dbReference>
<proteinExistence type="predicted"/>
<evidence type="ECO:0000256" key="3">
    <source>
        <dbReference type="ARBA" id="ARBA00022737"/>
    </source>
</evidence>
<dbReference type="Pfam" id="PF18738">
    <property type="entry name" value="HEPN_DZIP3"/>
    <property type="match status" value="1"/>
</dbReference>
<dbReference type="EnsemblMetazoa" id="CLYHEMT009087.1">
    <property type="protein sequence ID" value="CLYHEMP009087.1"/>
    <property type="gene ID" value="CLYHEMG009087"/>
</dbReference>
<keyword evidence="2" id="KW-0963">Cytoplasm</keyword>